<accession>A0A0C9US06</accession>
<evidence type="ECO:0000313" key="2">
    <source>
        <dbReference type="Proteomes" id="UP000054279"/>
    </source>
</evidence>
<dbReference type="EMBL" id="KN837234">
    <property type="protein sequence ID" value="KIJ31972.1"/>
    <property type="molecule type" value="Genomic_DNA"/>
</dbReference>
<evidence type="ECO:0000313" key="1">
    <source>
        <dbReference type="EMBL" id="KIJ31972.1"/>
    </source>
</evidence>
<dbReference type="InterPro" id="IPR040521">
    <property type="entry name" value="KDZ"/>
</dbReference>
<dbReference type="Proteomes" id="UP000054279">
    <property type="component" value="Unassembled WGS sequence"/>
</dbReference>
<dbReference type="Pfam" id="PF18758">
    <property type="entry name" value="KDZ"/>
    <property type="match status" value="1"/>
</dbReference>
<dbReference type="AlphaFoldDB" id="A0A0C9US06"/>
<reference evidence="1 2" key="1">
    <citation type="submission" date="2014-06" db="EMBL/GenBank/DDBJ databases">
        <title>Evolutionary Origins and Diversification of the Mycorrhizal Mutualists.</title>
        <authorList>
            <consortium name="DOE Joint Genome Institute"/>
            <consortium name="Mycorrhizal Genomics Consortium"/>
            <person name="Kohler A."/>
            <person name="Kuo A."/>
            <person name="Nagy L.G."/>
            <person name="Floudas D."/>
            <person name="Copeland A."/>
            <person name="Barry K.W."/>
            <person name="Cichocki N."/>
            <person name="Veneault-Fourrey C."/>
            <person name="LaButti K."/>
            <person name="Lindquist E.A."/>
            <person name="Lipzen A."/>
            <person name="Lundell T."/>
            <person name="Morin E."/>
            <person name="Murat C."/>
            <person name="Riley R."/>
            <person name="Ohm R."/>
            <person name="Sun H."/>
            <person name="Tunlid A."/>
            <person name="Henrissat B."/>
            <person name="Grigoriev I.V."/>
            <person name="Hibbett D.S."/>
            <person name="Martin F."/>
        </authorList>
    </citation>
    <scope>NUCLEOTIDE SEQUENCE [LARGE SCALE GENOMIC DNA]</scope>
    <source>
        <strain evidence="1 2">SS14</strain>
    </source>
</reference>
<protein>
    <submittedName>
        <fullName evidence="1">Uncharacterized protein</fullName>
    </submittedName>
</protein>
<keyword evidence="2" id="KW-1185">Reference proteome</keyword>
<organism evidence="1 2">
    <name type="scientific">Sphaerobolus stellatus (strain SS14)</name>
    <dbReference type="NCBI Taxonomy" id="990650"/>
    <lineage>
        <taxon>Eukaryota</taxon>
        <taxon>Fungi</taxon>
        <taxon>Dikarya</taxon>
        <taxon>Basidiomycota</taxon>
        <taxon>Agaricomycotina</taxon>
        <taxon>Agaricomycetes</taxon>
        <taxon>Phallomycetidae</taxon>
        <taxon>Geastrales</taxon>
        <taxon>Sphaerobolaceae</taxon>
        <taxon>Sphaerobolus</taxon>
    </lineage>
</organism>
<dbReference type="OrthoDB" id="3192989at2759"/>
<sequence length="209" mass="23721">MKAGDPTREAGNGKYPTTGQISVSCARSGAFLPKGTVDLFRGEKFVYFDYALSQVLSDVITLGIKRVVISYDIACKYNINFHKRISHKDWPLMTDEEREELKAMDIMWLVPKFHLASHVDDCQDRYSFNWTVNVGRTCGEIVEVNWASLNLLATSTREMGEGYRKDTLNDAKIDANWRKAINEGMGRHACVIILFELMCVIRTSVVENV</sequence>
<gene>
    <name evidence="1" type="ORF">M422DRAFT_185231</name>
</gene>
<dbReference type="PROSITE" id="PS51257">
    <property type="entry name" value="PROKAR_LIPOPROTEIN"/>
    <property type="match status" value="1"/>
</dbReference>
<dbReference type="HOGENOM" id="CLU_003703_5_1_1"/>
<name>A0A0C9US06_SPHS4</name>
<proteinExistence type="predicted"/>